<dbReference type="InterPro" id="IPR013785">
    <property type="entry name" value="Aldolase_TIM"/>
</dbReference>
<accession>A0ABR4MZQ0</accession>
<dbReference type="InterPro" id="IPR001155">
    <property type="entry name" value="OxRdtase_FMN_N"/>
</dbReference>
<organism evidence="7 8">
    <name type="scientific">Polyrhizophydium stewartii</name>
    <dbReference type="NCBI Taxonomy" id="2732419"/>
    <lineage>
        <taxon>Eukaryota</taxon>
        <taxon>Fungi</taxon>
        <taxon>Fungi incertae sedis</taxon>
        <taxon>Chytridiomycota</taxon>
        <taxon>Chytridiomycota incertae sedis</taxon>
        <taxon>Chytridiomycetes</taxon>
        <taxon>Rhizophydiales</taxon>
        <taxon>Rhizophydiales incertae sedis</taxon>
        <taxon>Polyrhizophydium</taxon>
    </lineage>
</organism>
<protein>
    <recommendedName>
        <fullName evidence="6">NADH:flavin oxidoreductase/NADH oxidase N-terminal domain-containing protein</fullName>
    </recommendedName>
</protein>
<feature type="domain" description="NADH:flavin oxidoreductase/NADH oxidase N-terminal" evidence="6">
    <location>
        <begin position="34"/>
        <end position="381"/>
    </location>
</feature>
<dbReference type="Proteomes" id="UP001527925">
    <property type="component" value="Unassembled WGS sequence"/>
</dbReference>
<dbReference type="Pfam" id="PF00724">
    <property type="entry name" value="Oxidored_FMN"/>
    <property type="match status" value="1"/>
</dbReference>
<evidence type="ECO:0000256" key="2">
    <source>
        <dbReference type="ARBA" id="ARBA00022630"/>
    </source>
</evidence>
<comment type="cofactor">
    <cofactor evidence="1">
        <name>FMN</name>
        <dbReference type="ChEBI" id="CHEBI:58210"/>
    </cofactor>
</comment>
<evidence type="ECO:0000256" key="4">
    <source>
        <dbReference type="ARBA" id="ARBA00022857"/>
    </source>
</evidence>
<dbReference type="Gene3D" id="3.20.20.70">
    <property type="entry name" value="Aldolase class I"/>
    <property type="match status" value="1"/>
</dbReference>
<dbReference type="InterPro" id="IPR044152">
    <property type="entry name" value="YqjM-like"/>
</dbReference>
<evidence type="ECO:0000313" key="7">
    <source>
        <dbReference type="EMBL" id="KAL2912741.1"/>
    </source>
</evidence>
<sequence length="400" mass="43069">MSPKPLPPFPAPPPIAAPSAFAVVPDADRPLPLLFTPLKIRGLTLKNRIGLSPQCMFSAQDGYFNMFHAAHLGKYALYGVGLIITEATAVHPHGGISTSCTGIWKDEHIAPLREIADFVHTQGSAIGVQLAHAGRKSGYNGYFLDPAHRNAEPIADAAHGGWPVDIIAPSAIKGWPEDGEPREMTLDDIAEIVAAFGQAARRANEAGLDVVEVHGAHGYLINEFLSPLTNQRTDKYGGSFENRIRFLVEVVREVRKFWPADKPLFVRLSCSDWAEGGWTSDDTVQLSKVLAELDVDVIDCSSGGSVPSGKVGPIHPHLPGWNVPFSEAIKQGGAKIHTAAVGGITKPQQAEGILKEGKADLILLGRELLRNPVWTAQAARELGVKTKSAIQYRSAFNAKM</sequence>
<gene>
    <name evidence="7" type="ORF">HK105_207733</name>
</gene>
<proteinExistence type="predicted"/>
<evidence type="ECO:0000256" key="5">
    <source>
        <dbReference type="ARBA" id="ARBA00023002"/>
    </source>
</evidence>
<evidence type="ECO:0000256" key="1">
    <source>
        <dbReference type="ARBA" id="ARBA00001917"/>
    </source>
</evidence>
<dbReference type="CDD" id="cd02932">
    <property type="entry name" value="OYE_YqiM_FMN"/>
    <property type="match status" value="1"/>
</dbReference>
<evidence type="ECO:0000313" key="8">
    <source>
        <dbReference type="Proteomes" id="UP001527925"/>
    </source>
</evidence>
<comment type="caution">
    <text evidence="7">The sequence shown here is derived from an EMBL/GenBank/DDBJ whole genome shotgun (WGS) entry which is preliminary data.</text>
</comment>
<keyword evidence="5" id="KW-0560">Oxidoreductase</keyword>
<evidence type="ECO:0000256" key="3">
    <source>
        <dbReference type="ARBA" id="ARBA00022643"/>
    </source>
</evidence>
<keyword evidence="4" id="KW-0521">NADP</keyword>
<dbReference type="PANTHER" id="PTHR43303">
    <property type="entry name" value="NADPH DEHYDROGENASE C23G7.10C-RELATED"/>
    <property type="match status" value="1"/>
</dbReference>
<keyword evidence="2" id="KW-0285">Flavoprotein</keyword>
<reference evidence="7 8" key="1">
    <citation type="submission" date="2023-09" db="EMBL/GenBank/DDBJ databases">
        <title>Pangenome analysis of Batrachochytrium dendrobatidis and related Chytrids.</title>
        <authorList>
            <person name="Yacoub M.N."/>
            <person name="Stajich J.E."/>
            <person name="James T.Y."/>
        </authorList>
    </citation>
    <scope>NUCLEOTIDE SEQUENCE [LARGE SCALE GENOMIC DNA]</scope>
    <source>
        <strain evidence="7 8">JEL0888</strain>
    </source>
</reference>
<name>A0ABR4MZQ0_9FUNG</name>
<dbReference type="SUPFAM" id="SSF51395">
    <property type="entry name" value="FMN-linked oxidoreductases"/>
    <property type="match status" value="1"/>
</dbReference>
<dbReference type="PANTHER" id="PTHR43303:SF4">
    <property type="entry name" value="NADPH DEHYDROGENASE C23G7.10C-RELATED"/>
    <property type="match status" value="1"/>
</dbReference>
<keyword evidence="3" id="KW-0288">FMN</keyword>
<keyword evidence="8" id="KW-1185">Reference proteome</keyword>
<dbReference type="EMBL" id="JADGIZ020000058">
    <property type="protein sequence ID" value="KAL2912741.1"/>
    <property type="molecule type" value="Genomic_DNA"/>
</dbReference>
<evidence type="ECO:0000259" key="6">
    <source>
        <dbReference type="Pfam" id="PF00724"/>
    </source>
</evidence>